<name>A0A7W3II55_9GAMM</name>
<reference evidence="3 4" key="1">
    <citation type="submission" date="2020-08" db="EMBL/GenBank/DDBJ databases">
        <title>Stenotrophomonas tumulicola JCM 30961.</title>
        <authorList>
            <person name="Deng Y."/>
        </authorList>
    </citation>
    <scope>NUCLEOTIDE SEQUENCE [LARGE SCALE GENOMIC DNA]</scope>
    <source>
        <strain evidence="3 4">JCM 30961</strain>
    </source>
</reference>
<dbReference type="AlphaFoldDB" id="A0A7W3II55"/>
<sequence length="286" mass="31241">MSALLPVAHADDAAKPETPRTAQQIRATAEASMVLTGTIDIATDGSVEKVALDRREKIDPGIVRFIERSADSWRFEPIVQGGINVPARAPMRVRVTGRTTDGGGMQVMLSDANFSNYDPDDTESTVGLKMTPPRYPSDAFSMNAMGTVLLQLKIERDGSVGDVVAEQVNLRTVGNERMMQNMRQSLSKAAVAAARRWTFRVPTTGDHVDEPFWTVRVPVSFDISDTLRPKDDYAAWQAYIPGPRQEEAPWRTAKPEEARGSDLMPAGGVYMVGLDKGPRLLTPLGG</sequence>
<evidence type="ECO:0000256" key="1">
    <source>
        <dbReference type="SAM" id="MobiDB-lite"/>
    </source>
</evidence>
<keyword evidence="4" id="KW-1185">Reference proteome</keyword>
<dbReference type="SUPFAM" id="SSF74653">
    <property type="entry name" value="TolA/TonB C-terminal domain"/>
    <property type="match status" value="1"/>
</dbReference>
<dbReference type="InterPro" id="IPR037682">
    <property type="entry name" value="TonB_C"/>
</dbReference>
<proteinExistence type="predicted"/>
<dbReference type="EMBL" id="JACGXS010000002">
    <property type="protein sequence ID" value="MBA8681304.1"/>
    <property type="molecule type" value="Genomic_DNA"/>
</dbReference>
<dbReference type="GO" id="GO:0055085">
    <property type="term" value="P:transmembrane transport"/>
    <property type="evidence" value="ECO:0007669"/>
    <property type="project" value="InterPro"/>
</dbReference>
<evidence type="ECO:0000259" key="2">
    <source>
        <dbReference type="PROSITE" id="PS52015"/>
    </source>
</evidence>
<evidence type="ECO:0000313" key="4">
    <source>
        <dbReference type="Proteomes" id="UP000547058"/>
    </source>
</evidence>
<protein>
    <submittedName>
        <fullName evidence="3">Energy transducer TonB</fullName>
    </submittedName>
</protein>
<accession>A0A7W3II55</accession>
<feature type="region of interest" description="Disordered" evidence="1">
    <location>
        <begin position="1"/>
        <end position="20"/>
    </location>
</feature>
<dbReference type="Gene3D" id="3.30.1150.10">
    <property type="match status" value="1"/>
</dbReference>
<comment type="caution">
    <text evidence="3">The sequence shown here is derived from an EMBL/GenBank/DDBJ whole genome shotgun (WGS) entry which is preliminary data.</text>
</comment>
<evidence type="ECO:0000313" key="3">
    <source>
        <dbReference type="EMBL" id="MBA8681304.1"/>
    </source>
</evidence>
<organism evidence="3 4">
    <name type="scientific">Stenotrophomonas tumulicola</name>
    <dbReference type="NCBI Taxonomy" id="1685415"/>
    <lineage>
        <taxon>Bacteria</taxon>
        <taxon>Pseudomonadati</taxon>
        <taxon>Pseudomonadota</taxon>
        <taxon>Gammaproteobacteria</taxon>
        <taxon>Lysobacterales</taxon>
        <taxon>Lysobacteraceae</taxon>
        <taxon>Stenotrophomonas</taxon>
    </lineage>
</organism>
<feature type="compositionally biased region" description="Basic and acidic residues" evidence="1">
    <location>
        <begin position="9"/>
        <end position="18"/>
    </location>
</feature>
<dbReference type="PROSITE" id="PS52015">
    <property type="entry name" value="TONB_CTD"/>
    <property type="match status" value="1"/>
</dbReference>
<dbReference type="Proteomes" id="UP000547058">
    <property type="component" value="Unassembled WGS sequence"/>
</dbReference>
<feature type="domain" description="TonB C-terminal" evidence="2">
    <location>
        <begin position="120"/>
        <end position="230"/>
    </location>
</feature>
<gene>
    <name evidence="3" type="ORF">H4O11_05725</name>
</gene>